<evidence type="ECO:0000313" key="2">
    <source>
        <dbReference type="Proteomes" id="UP000257109"/>
    </source>
</evidence>
<reference evidence="1" key="1">
    <citation type="submission" date="2018-05" db="EMBL/GenBank/DDBJ databases">
        <title>Draft genome of Mucuna pruriens seed.</title>
        <authorList>
            <person name="Nnadi N.E."/>
            <person name="Vos R."/>
            <person name="Hasami M.H."/>
            <person name="Devisetty U.K."/>
            <person name="Aguiy J.C."/>
        </authorList>
    </citation>
    <scope>NUCLEOTIDE SEQUENCE [LARGE SCALE GENOMIC DNA]</scope>
    <source>
        <strain evidence="1">JCA_2017</strain>
    </source>
</reference>
<comment type="caution">
    <text evidence="1">The sequence shown here is derived from an EMBL/GenBank/DDBJ whole genome shotgun (WGS) entry which is preliminary data.</text>
</comment>
<protein>
    <submittedName>
        <fullName evidence="1">Uncharacterized protein</fullName>
    </submittedName>
</protein>
<sequence>MPSEYLLVRALPSASITANEVKFSDAISSMPRHCRRFSFSMRSWISGSTVAKGVFPHTLTGSMNVGEK</sequence>
<dbReference type="AlphaFoldDB" id="A0A371FIB3"/>
<keyword evidence="2" id="KW-1185">Reference proteome</keyword>
<gene>
    <name evidence="1" type="ORF">CR513_41742</name>
</gene>
<name>A0A371FIB3_MUCPR</name>
<organism evidence="1 2">
    <name type="scientific">Mucuna pruriens</name>
    <name type="common">Velvet bean</name>
    <name type="synonym">Dolichos pruriens</name>
    <dbReference type="NCBI Taxonomy" id="157652"/>
    <lineage>
        <taxon>Eukaryota</taxon>
        <taxon>Viridiplantae</taxon>
        <taxon>Streptophyta</taxon>
        <taxon>Embryophyta</taxon>
        <taxon>Tracheophyta</taxon>
        <taxon>Spermatophyta</taxon>
        <taxon>Magnoliopsida</taxon>
        <taxon>eudicotyledons</taxon>
        <taxon>Gunneridae</taxon>
        <taxon>Pentapetalae</taxon>
        <taxon>rosids</taxon>
        <taxon>fabids</taxon>
        <taxon>Fabales</taxon>
        <taxon>Fabaceae</taxon>
        <taxon>Papilionoideae</taxon>
        <taxon>50 kb inversion clade</taxon>
        <taxon>NPAAA clade</taxon>
        <taxon>indigoferoid/millettioid clade</taxon>
        <taxon>Phaseoleae</taxon>
        <taxon>Mucuna</taxon>
    </lineage>
</organism>
<dbReference type="Proteomes" id="UP000257109">
    <property type="component" value="Unassembled WGS sequence"/>
</dbReference>
<accession>A0A371FIB3</accession>
<dbReference type="EMBL" id="QJKJ01008986">
    <property type="protein sequence ID" value="RDX78037.1"/>
    <property type="molecule type" value="Genomic_DNA"/>
</dbReference>
<evidence type="ECO:0000313" key="1">
    <source>
        <dbReference type="EMBL" id="RDX78037.1"/>
    </source>
</evidence>
<proteinExistence type="predicted"/>